<feature type="compositionally biased region" description="Low complexity" evidence="1">
    <location>
        <begin position="23"/>
        <end position="34"/>
    </location>
</feature>
<organism evidence="2 3">
    <name type="scientific">Smittium culicis</name>
    <dbReference type="NCBI Taxonomy" id="133412"/>
    <lineage>
        <taxon>Eukaryota</taxon>
        <taxon>Fungi</taxon>
        <taxon>Fungi incertae sedis</taxon>
        <taxon>Zoopagomycota</taxon>
        <taxon>Kickxellomycotina</taxon>
        <taxon>Harpellomycetes</taxon>
        <taxon>Harpellales</taxon>
        <taxon>Legeriomycetaceae</taxon>
        <taxon>Smittium</taxon>
    </lineage>
</organism>
<dbReference type="OrthoDB" id="525027at2759"/>
<evidence type="ECO:0000313" key="3">
    <source>
        <dbReference type="Proteomes" id="UP000187429"/>
    </source>
</evidence>
<dbReference type="Proteomes" id="UP000187429">
    <property type="component" value="Unassembled WGS sequence"/>
</dbReference>
<accession>A0A1R1YM17</accession>
<evidence type="ECO:0000256" key="1">
    <source>
        <dbReference type="SAM" id="MobiDB-lite"/>
    </source>
</evidence>
<name>A0A1R1YM17_9FUNG</name>
<dbReference type="GO" id="GO:0006351">
    <property type="term" value="P:DNA-templated transcription"/>
    <property type="evidence" value="ECO:0007669"/>
    <property type="project" value="InterPro"/>
</dbReference>
<sequence length="218" mass="24222">MDLLPETKIPEPLDSPETPAPSQNPENLNQQNLLSVPNEETDLHKALSNSFEGKSVSLDRSSNSKSIISRFSEPNLLTRSNSASGAAALNLTPLISEKSDNDLKSLKDSELADDIEANDLSAIQENVVLDNAAPETAKNDSQNKISSQDSKQFLNEPDKDLSSETINDIVEEFEYLIEKSQQLFTGIRSVLENPIYYGLERWEIGEIASKIAQLYYQY</sequence>
<feature type="region of interest" description="Disordered" evidence="1">
    <location>
        <begin position="1"/>
        <end position="63"/>
    </location>
</feature>
<feature type="region of interest" description="Disordered" evidence="1">
    <location>
        <begin position="134"/>
        <end position="159"/>
    </location>
</feature>
<proteinExistence type="predicted"/>
<feature type="compositionally biased region" description="Polar residues" evidence="1">
    <location>
        <begin position="139"/>
        <end position="153"/>
    </location>
</feature>
<reference evidence="3" key="1">
    <citation type="submission" date="2017-01" db="EMBL/GenBank/DDBJ databases">
        <authorList>
            <person name="Wang Y."/>
            <person name="White M."/>
            <person name="Kvist S."/>
            <person name="Moncalvo J.-M."/>
        </authorList>
    </citation>
    <scope>NUCLEOTIDE SEQUENCE [LARGE SCALE GENOMIC DNA]</scope>
    <source>
        <strain evidence="3">ID-206-W2</strain>
    </source>
</reference>
<gene>
    <name evidence="2" type="ORF">AYI69_g2590</name>
</gene>
<protein>
    <submittedName>
        <fullName evidence="2">Protein SCAI-like protein</fullName>
    </submittedName>
</protein>
<dbReference type="InterPro" id="IPR022709">
    <property type="entry name" value="SCAI"/>
</dbReference>
<dbReference type="Pfam" id="PF12070">
    <property type="entry name" value="SCAI"/>
    <property type="match status" value="1"/>
</dbReference>
<keyword evidence="3" id="KW-1185">Reference proteome</keyword>
<evidence type="ECO:0000313" key="2">
    <source>
        <dbReference type="EMBL" id="OMJ27952.1"/>
    </source>
</evidence>
<comment type="caution">
    <text evidence="2">The sequence shown here is derived from an EMBL/GenBank/DDBJ whole genome shotgun (WGS) entry which is preliminary data.</text>
</comment>
<dbReference type="AlphaFoldDB" id="A0A1R1YM17"/>
<dbReference type="GO" id="GO:0003714">
    <property type="term" value="F:transcription corepressor activity"/>
    <property type="evidence" value="ECO:0007669"/>
    <property type="project" value="InterPro"/>
</dbReference>
<dbReference type="EMBL" id="LSSM01000761">
    <property type="protein sequence ID" value="OMJ27952.1"/>
    <property type="molecule type" value="Genomic_DNA"/>
</dbReference>